<feature type="chain" id="PRO_5040405930" description="Secreted protein" evidence="2">
    <location>
        <begin position="18"/>
        <end position="145"/>
    </location>
</feature>
<comment type="caution">
    <text evidence="3">The sequence shown here is derived from an EMBL/GenBank/DDBJ whole genome shotgun (WGS) entry which is preliminary data.</text>
</comment>
<keyword evidence="4" id="KW-1185">Reference proteome</keyword>
<evidence type="ECO:0000256" key="2">
    <source>
        <dbReference type="SAM" id="SignalP"/>
    </source>
</evidence>
<feature type="region of interest" description="Disordered" evidence="1">
    <location>
        <begin position="125"/>
        <end position="145"/>
    </location>
</feature>
<proteinExistence type="predicted"/>
<evidence type="ECO:0000256" key="1">
    <source>
        <dbReference type="SAM" id="MobiDB-lite"/>
    </source>
</evidence>
<dbReference type="EMBL" id="JAGSXJ010000011">
    <property type="protein sequence ID" value="KAH6687451.1"/>
    <property type="molecule type" value="Genomic_DNA"/>
</dbReference>
<dbReference type="Proteomes" id="UP000770015">
    <property type="component" value="Unassembled WGS sequence"/>
</dbReference>
<name>A0A9P8VBR4_9PEZI</name>
<reference evidence="3" key="1">
    <citation type="journal article" date="2021" name="Nat. Commun.">
        <title>Genetic determinants of endophytism in the Arabidopsis root mycobiome.</title>
        <authorList>
            <person name="Mesny F."/>
            <person name="Miyauchi S."/>
            <person name="Thiergart T."/>
            <person name="Pickel B."/>
            <person name="Atanasova L."/>
            <person name="Karlsson M."/>
            <person name="Huettel B."/>
            <person name="Barry K.W."/>
            <person name="Haridas S."/>
            <person name="Chen C."/>
            <person name="Bauer D."/>
            <person name="Andreopoulos W."/>
            <person name="Pangilinan J."/>
            <person name="LaButti K."/>
            <person name="Riley R."/>
            <person name="Lipzen A."/>
            <person name="Clum A."/>
            <person name="Drula E."/>
            <person name="Henrissat B."/>
            <person name="Kohler A."/>
            <person name="Grigoriev I.V."/>
            <person name="Martin F.M."/>
            <person name="Hacquard S."/>
        </authorList>
    </citation>
    <scope>NUCLEOTIDE SEQUENCE</scope>
    <source>
        <strain evidence="3">MPI-SDFR-AT-0117</strain>
    </source>
</reference>
<gene>
    <name evidence="3" type="ORF">F5X68DRAFT_207448</name>
</gene>
<keyword evidence="2" id="KW-0732">Signal</keyword>
<protein>
    <recommendedName>
        <fullName evidence="5">Secreted protein</fullName>
    </recommendedName>
</protein>
<evidence type="ECO:0000313" key="4">
    <source>
        <dbReference type="Proteomes" id="UP000770015"/>
    </source>
</evidence>
<feature type="signal peptide" evidence="2">
    <location>
        <begin position="1"/>
        <end position="17"/>
    </location>
</feature>
<evidence type="ECO:0000313" key="3">
    <source>
        <dbReference type="EMBL" id="KAH6687451.1"/>
    </source>
</evidence>
<organism evidence="3 4">
    <name type="scientific">Plectosphaerella plurivora</name>
    <dbReference type="NCBI Taxonomy" id="936078"/>
    <lineage>
        <taxon>Eukaryota</taxon>
        <taxon>Fungi</taxon>
        <taxon>Dikarya</taxon>
        <taxon>Ascomycota</taxon>
        <taxon>Pezizomycotina</taxon>
        <taxon>Sordariomycetes</taxon>
        <taxon>Hypocreomycetidae</taxon>
        <taxon>Glomerellales</taxon>
        <taxon>Plectosphaerellaceae</taxon>
        <taxon>Plectosphaerella</taxon>
    </lineage>
</organism>
<sequence length="145" mass="16717">MLLLLLLLLLLLHDCSGFILLLLLRRRSHLSLERGLSWVEKRRRRRRRGRYWLRCSRCRLVCRAVVKRKNASGSQGWIDSHREFSFRGRAASPYLSSVAWAGRLVKSVGTVQSLGHGVKRLSDWRRTRPPQLGMKKKVGSALGSE</sequence>
<accession>A0A9P8VBR4</accession>
<evidence type="ECO:0008006" key="5">
    <source>
        <dbReference type="Google" id="ProtNLM"/>
    </source>
</evidence>
<dbReference type="AlphaFoldDB" id="A0A9P8VBR4"/>